<dbReference type="Gene3D" id="1.10.287.380">
    <property type="entry name" value="Valyl-tRNA synthetase, C-terminal domain"/>
    <property type="match status" value="1"/>
</dbReference>
<keyword evidence="8 11" id="KW-0234">DNA repair</keyword>
<dbReference type="PANTHER" id="PTHR42855:SF1">
    <property type="entry name" value="ABC TRANSPORTER DOMAIN-CONTAINING PROTEIN"/>
    <property type="match status" value="1"/>
</dbReference>
<dbReference type="GO" id="GO:0016887">
    <property type="term" value="F:ATP hydrolysis activity"/>
    <property type="evidence" value="ECO:0007669"/>
    <property type="project" value="UniProtKB-UniRule"/>
</dbReference>
<evidence type="ECO:0000256" key="5">
    <source>
        <dbReference type="ARBA" id="ARBA00022801"/>
    </source>
</evidence>
<keyword evidence="5 11" id="KW-0378">Hydrolase</keyword>
<organism evidence="13 14">
    <name type="scientific">Gallaecimonas pentaromativorans</name>
    <dbReference type="NCBI Taxonomy" id="584787"/>
    <lineage>
        <taxon>Bacteria</taxon>
        <taxon>Pseudomonadati</taxon>
        <taxon>Pseudomonadota</taxon>
        <taxon>Gammaproteobacteria</taxon>
        <taxon>Enterobacterales</taxon>
        <taxon>Gallaecimonadaceae</taxon>
        <taxon>Gallaecimonas</taxon>
    </lineage>
</organism>
<evidence type="ECO:0000256" key="3">
    <source>
        <dbReference type="ARBA" id="ARBA00022741"/>
    </source>
</evidence>
<evidence type="ECO:0000256" key="4">
    <source>
        <dbReference type="ARBA" id="ARBA00022763"/>
    </source>
</evidence>
<keyword evidence="14" id="KW-1185">Reference proteome</keyword>
<dbReference type="InterPro" id="IPR027417">
    <property type="entry name" value="P-loop_NTPase"/>
</dbReference>
<feature type="binding site" evidence="11">
    <location>
        <begin position="353"/>
        <end position="360"/>
    </location>
    <ligand>
        <name>ATP</name>
        <dbReference type="ChEBI" id="CHEBI:30616"/>
        <label>2</label>
    </ligand>
</feature>
<accession>A0A3N1PG06</accession>
<comment type="subcellular location">
    <subcellularLocation>
        <location evidence="11">Cytoplasm</location>
    </subcellularLocation>
    <text evidence="11">Associates with ribosomes.</text>
</comment>
<evidence type="ECO:0000256" key="2">
    <source>
        <dbReference type="ARBA" id="ARBA00022737"/>
    </source>
</evidence>
<keyword evidence="3 11" id="KW-0547">Nucleotide-binding</keyword>
<dbReference type="InterPro" id="IPR003439">
    <property type="entry name" value="ABC_transporter-like_ATP-bd"/>
</dbReference>
<keyword evidence="6 11" id="KW-0067">ATP-binding</keyword>
<dbReference type="InterPro" id="IPR017871">
    <property type="entry name" value="ABC_transporter-like_CS"/>
</dbReference>
<dbReference type="STRING" id="584787.GCA_001247655_02628"/>
<dbReference type="EC" id="3.6.1.-" evidence="11"/>
<reference evidence="13 14" key="1">
    <citation type="submission" date="2018-11" db="EMBL/GenBank/DDBJ databases">
        <title>Genomic Encyclopedia of Type Strains, Phase IV (KMG-IV): sequencing the most valuable type-strain genomes for metagenomic binning, comparative biology and taxonomic classification.</title>
        <authorList>
            <person name="Goeker M."/>
        </authorList>
    </citation>
    <scope>NUCLEOTIDE SEQUENCE [LARGE SCALE GENOMIC DNA]</scope>
    <source>
        <strain evidence="13 14">DSM 21945</strain>
    </source>
</reference>
<keyword evidence="1 11" id="KW-0963">Cytoplasm</keyword>
<evidence type="ECO:0000256" key="8">
    <source>
        <dbReference type="ARBA" id="ARBA00023204"/>
    </source>
</evidence>
<dbReference type="NCBIfam" id="NF008358">
    <property type="entry name" value="PRK11147.1"/>
    <property type="match status" value="1"/>
</dbReference>
<evidence type="ECO:0000259" key="12">
    <source>
        <dbReference type="PROSITE" id="PS50893"/>
    </source>
</evidence>
<feature type="domain" description="ABC transporter" evidence="12">
    <location>
        <begin position="321"/>
        <end position="538"/>
    </location>
</feature>
<dbReference type="GO" id="GO:0005524">
    <property type="term" value="F:ATP binding"/>
    <property type="evidence" value="ECO:0007669"/>
    <property type="project" value="UniProtKB-UniRule"/>
</dbReference>
<dbReference type="Proteomes" id="UP000268033">
    <property type="component" value="Unassembled WGS sequence"/>
</dbReference>
<name>A0A3N1PG06_9GAMM</name>
<keyword evidence="2 11" id="KW-0677">Repeat</keyword>
<dbReference type="EMBL" id="RJUL01000004">
    <property type="protein sequence ID" value="ROQ27533.1"/>
    <property type="molecule type" value="Genomic_DNA"/>
</dbReference>
<dbReference type="PANTHER" id="PTHR42855">
    <property type="entry name" value="ABC TRANSPORTER ATP-BINDING SUBUNIT"/>
    <property type="match status" value="1"/>
</dbReference>
<dbReference type="Pfam" id="PF12848">
    <property type="entry name" value="ABC_tran_Xtn"/>
    <property type="match status" value="1"/>
</dbReference>
<dbReference type="Pfam" id="PF16326">
    <property type="entry name" value="ABC_tran_CTD"/>
    <property type="match status" value="1"/>
</dbReference>
<dbReference type="InterPro" id="IPR003593">
    <property type="entry name" value="AAA+_ATPase"/>
</dbReference>
<comment type="caution">
    <text evidence="13">The sequence shown here is derived from an EMBL/GenBank/DDBJ whole genome shotgun (WGS) entry which is preliminary data.</text>
</comment>
<evidence type="ECO:0000313" key="14">
    <source>
        <dbReference type="Proteomes" id="UP000268033"/>
    </source>
</evidence>
<comment type="similarity">
    <text evidence="10 11">Belongs to the ABC transporter superfamily. ABCF family. Uup subfamily.</text>
</comment>
<dbReference type="GO" id="GO:0006281">
    <property type="term" value="P:DNA repair"/>
    <property type="evidence" value="ECO:0007669"/>
    <property type="project" value="UniProtKB-KW"/>
</dbReference>
<dbReference type="Gene3D" id="3.40.50.300">
    <property type="entry name" value="P-loop containing nucleotide triphosphate hydrolases"/>
    <property type="match status" value="2"/>
</dbReference>
<evidence type="ECO:0000256" key="11">
    <source>
        <dbReference type="HAMAP-Rule" id="MF_00848"/>
    </source>
</evidence>
<dbReference type="InterPro" id="IPR032781">
    <property type="entry name" value="ABC_tran_Xtn"/>
</dbReference>
<evidence type="ECO:0000313" key="13">
    <source>
        <dbReference type="EMBL" id="ROQ27533.1"/>
    </source>
</evidence>
<dbReference type="CDD" id="cd03221">
    <property type="entry name" value="ABCF_EF-3"/>
    <property type="match status" value="2"/>
</dbReference>
<keyword evidence="4 11" id="KW-0227">DNA damage</keyword>
<dbReference type="PROSITE" id="PS50893">
    <property type="entry name" value="ABC_TRANSPORTER_2"/>
    <property type="match status" value="2"/>
</dbReference>
<dbReference type="PROSITE" id="PS00211">
    <property type="entry name" value="ABC_TRANSPORTER_1"/>
    <property type="match status" value="2"/>
</dbReference>
<dbReference type="GO" id="GO:0003677">
    <property type="term" value="F:DNA binding"/>
    <property type="evidence" value="ECO:0007669"/>
    <property type="project" value="UniProtKB-UniRule"/>
</dbReference>
<dbReference type="InterPro" id="IPR043686">
    <property type="entry name" value="Uup"/>
</dbReference>
<dbReference type="GO" id="GO:0005737">
    <property type="term" value="C:cytoplasm"/>
    <property type="evidence" value="ECO:0007669"/>
    <property type="project" value="UniProtKB-SubCell"/>
</dbReference>
<proteinExistence type="inferred from homology"/>
<dbReference type="HAMAP" id="MF_00848">
    <property type="entry name" value="Uup"/>
    <property type="match status" value="1"/>
</dbReference>
<evidence type="ECO:0000256" key="9">
    <source>
        <dbReference type="ARBA" id="ARBA00049360"/>
    </source>
</evidence>
<keyword evidence="7 11" id="KW-0238">DNA-binding</keyword>
<evidence type="ECO:0000256" key="10">
    <source>
        <dbReference type="ARBA" id="ARBA00061478"/>
    </source>
</evidence>
<dbReference type="FunFam" id="3.40.50.300:FF:000011">
    <property type="entry name" value="Putative ABC transporter ATP-binding component"/>
    <property type="match status" value="1"/>
</dbReference>
<dbReference type="GO" id="GO:0043022">
    <property type="term" value="F:ribosome binding"/>
    <property type="evidence" value="ECO:0007669"/>
    <property type="project" value="UniProtKB-UniRule"/>
</dbReference>
<comment type="function">
    <text evidence="11">Probably plays a role in ribosome assembly or function. May be involved in resolution of branched DNA intermediates that result from template switching in postreplication gaps. Binds DNA and has ATPase activity.</text>
</comment>
<feature type="binding site" evidence="11">
    <location>
        <begin position="37"/>
        <end position="44"/>
    </location>
    <ligand>
        <name>ATP</name>
        <dbReference type="ChEBI" id="CHEBI:30616"/>
        <label>1</label>
    </ligand>
</feature>
<dbReference type="Pfam" id="PF00005">
    <property type="entry name" value="ABC_tran"/>
    <property type="match status" value="2"/>
</dbReference>
<dbReference type="FunFam" id="3.40.50.300:FF:000309">
    <property type="entry name" value="ABC transporter ATP-binding protein"/>
    <property type="match status" value="1"/>
</dbReference>
<protein>
    <recommendedName>
        <fullName evidence="11">ATP-binding protein Uup</fullName>
        <ecNumber evidence="11">3.6.1.-</ecNumber>
    </recommendedName>
</protein>
<evidence type="ECO:0000256" key="6">
    <source>
        <dbReference type="ARBA" id="ARBA00022840"/>
    </source>
</evidence>
<evidence type="ECO:0000256" key="1">
    <source>
        <dbReference type="ARBA" id="ARBA00022490"/>
    </source>
</evidence>
<dbReference type="InterPro" id="IPR032524">
    <property type="entry name" value="ABC_tran_C"/>
</dbReference>
<dbReference type="AlphaFoldDB" id="A0A3N1PG06"/>
<feature type="domain" description="ABC transporter" evidence="12">
    <location>
        <begin position="5"/>
        <end position="254"/>
    </location>
</feature>
<dbReference type="InterPro" id="IPR051309">
    <property type="entry name" value="ABCF_ATPase"/>
</dbReference>
<evidence type="ECO:0000256" key="7">
    <source>
        <dbReference type="ARBA" id="ARBA00023125"/>
    </source>
</evidence>
<dbReference type="InterPro" id="IPR037118">
    <property type="entry name" value="Val-tRNA_synth_C_sf"/>
</dbReference>
<gene>
    <name evidence="11" type="primary">uup</name>
    <name evidence="13" type="ORF">EDC28_104183</name>
</gene>
<comment type="catalytic activity">
    <reaction evidence="9 11">
        <text>ATP + H2O = ADP + phosphate + H(+)</text>
        <dbReference type="Rhea" id="RHEA:13065"/>
        <dbReference type="ChEBI" id="CHEBI:15377"/>
        <dbReference type="ChEBI" id="CHEBI:15378"/>
        <dbReference type="ChEBI" id="CHEBI:30616"/>
        <dbReference type="ChEBI" id="CHEBI:43474"/>
        <dbReference type="ChEBI" id="CHEBI:456216"/>
    </reaction>
</comment>
<sequence>MAAVLTLTNAYLSFSDAPLLANTGFSLQEGERLCLVGRNGTGKSTLMKIISGDMTLDDGTLQFHHDGGVARLSQDPPPRDDITSYAFVAQGLAEVGELVLAYHELSASLTEHSDEKTLNKLASLQSQLDACDGWQLDSQIQRALQLAGLSGEEKLNALSGGWLRRVSLAQALAGDPAVLLLDEPTNHLDIESIQWLEQFCKSYNGAILFISHDRQFIRQVATGILDLDRGQLTRYDLGYDAYLDAKAEDLRVEAEQNALFDKKLAQEEVWIRQGVKARRTRNEGRVRALKALRQTHSERRNVIGKVRGQVEEADRSGKLVFDVEDMSYSYQGKPIVKHLDLVVQRGDRLALVGPNGCGKTTLIKLLTGQLAPDSGTVRQGTNLEIAYFDQHRAVLNPELSAAEQVADGKQEVTLGSKSRHVLGYLQDFLFTPARARVPVKALSGGERNRLLLAKLFARPSNLLILDEPTNDLDIETLELLEEMLAEYQGTLLLVSHDRAFIDQSVTSVLWFAGNGNLEVHAGGYVDAAAARTRMQAVVNEAKTVKADAKPKKDTEKPLNNAKMSYKDKRELESLPGLIEQLETQMVEVQNQINEADFFTRPVSETQPMLDKLAELEQALEEAFARWEALDAQQ</sequence>
<dbReference type="SUPFAM" id="SSF52540">
    <property type="entry name" value="P-loop containing nucleoside triphosphate hydrolases"/>
    <property type="match status" value="2"/>
</dbReference>
<dbReference type="RefSeq" id="WP_123421362.1">
    <property type="nucleotide sequence ID" value="NZ_RJUL01000004.1"/>
</dbReference>
<dbReference type="SMART" id="SM00382">
    <property type="entry name" value="AAA"/>
    <property type="match status" value="2"/>
</dbReference>